<feature type="compositionally biased region" description="Gly residues" evidence="1">
    <location>
        <begin position="255"/>
        <end position="265"/>
    </location>
</feature>
<dbReference type="PANTHER" id="PTHR13696:SF99">
    <property type="entry name" value="COBYRINIC ACID AC-DIAMIDE SYNTHASE"/>
    <property type="match status" value="1"/>
</dbReference>
<dbReference type="InterPro" id="IPR017746">
    <property type="entry name" value="Cellulose_synthase_operon_BcsQ"/>
</dbReference>
<dbReference type="InterPro" id="IPR027417">
    <property type="entry name" value="P-loop_NTPase"/>
</dbReference>
<dbReference type="InterPro" id="IPR050678">
    <property type="entry name" value="DNA_Partitioning_ATPase"/>
</dbReference>
<dbReference type="RefSeq" id="WP_318648575.1">
    <property type="nucleotide sequence ID" value="NZ_CP137852.1"/>
</dbReference>
<evidence type="ECO:0000313" key="2">
    <source>
        <dbReference type="EMBL" id="WPB84610.1"/>
    </source>
</evidence>
<dbReference type="PANTHER" id="PTHR13696">
    <property type="entry name" value="P-LOOP CONTAINING NUCLEOSIDE TRIPHOSPHATE HYDROLASE"/>
    <property type="match status" value="1"/>
</dbReference>
<gene>
    <name evidence="2" type="ORF">R9Z33_21245</name>
</gene>
<organism evidence="2 3">
    <name type="scientific">Sediminicoccus rosea</name>
    <dbReference type="NCBI Taxonomy" id="1225128"/>
    <lineage>
        <taxon>Bacteria</taxon>
        <taxon>Pseudomonadati</taxon>
        <taxon>Pseudomonadota</taxon>
        <taxon>Alphaproteobacteria</taxon>
        <taxon>Acetobacterales</taxon>
        <taxon>Roseomonadaceae</taxon>
        <taxon>Sediminicoccus</taxon>
    </lineage>
</organism>
<reference evidence="2 3" key="1">
    <citation type="submission" date="2023-11" db="EMBL/GenBank/DDBJ databases">
        <title>Arctic aerobic anoxygenic photoheterotroph Sediminicoccus rosea KRV36 adapts its photosynthesis to long days of polar summer.</title>
        <authorList>
            <person name="Tomasch J."/>
            <person name="Kopejtka K."/>
            <person name="Bily T."/>
            <person name="Gardiner A.T."/>
            <person name="Gardian Z."/>
            <person name="Shivaramu S."/>
            <person name="Koblizek M."/>
            <person name="Engelhardt F."/>
            <person name="Kaftan D."/>
        </authorList>
    </citation>
    <scope>NUCLEOTIDE SEQUENCE [LARGE SCALE GENOMIC DNA]</scope>
    <source>
        <strain evidence="2 3">R-30</strain>
    </source>
</reference>
<dbReference type="SUPFAM" id="SSF52540">
    <property type="entry name" value="P-loop containing nucleoside triphosphate hydrolases"/>
    <property type="match status" value="1"/>
</dbReference>
<sequence>MSLIAFASPKGGVGKTTVAAHVAALLARRGHKVIALDLDPQNALRLHLGISLREERCFLSRLGTHPAWREALVETEYGVRVLPFGPADPLRALELAQLLANEPQHLSEPVREMLAMPDVIVVLDTPPGPNAALAALMPRLDLMVILLLADAGSAAIIPQVANNRVLGRGTLGARAADRAVLVLNQVDDTEPLSDAVFDMARNALGPRMIGAICRDPALAEALADKRMLLNGEPGAGEDLELLTEALVKRLKLSRPGGGSGGGGTGFSALSEWGSQ</sequence>
<protein>
    <submittedName>
        <fullName evidence="2">Cellulose synthase operon protein YhjQ/BcsQ</fullName>
    </submittedName>
</protein>
<feature type="region of interest" description="Disordered" evidence="1">
    <location>
        <begin position="253"/>
        <end position="275"/>
    </location>
</feature>
<evidence type="ECO:0000313" key="3">
    <source>
        <dbReference type="Proteomes" id="UP001305521"/>
    </source>
</evidence>
<dbReference type="Pfam" id="PF06564">
    <property type="entry name" value="CBP_BcsQ"/>
    <property type="match status" value="1"/>
</dbReference>
<dbReference type="Proteomes" id="UP001305521">
    <property type="component" value="Chromosome"/>
</dbReference>
<dbReference type="EMBL" id="CP137852">
    <property type="protein sequence ID" value="WPB84610.1"/>
    <property type="molecule type" value="Genomic_DNA"/>
</dbReference>
<keyword evidence="3" id="KW-1185">Reference proteome</keyword>
<accession>A0ABZ0PHJ8</accession>
<proteinExistence type="predicted"/>
<evidence type="ECO:0000256" key="1">
    <source>
        <dbReference type="SAM" id="MobiDB-lite"/>
    </source>
</evidence>
<dbReference type="Gene3D" id="3.40.50.300">
    <property type="entry name" value="P-loop containing nucleotide triphosphate hydrolases"/>
    <property type="match status" value="1"/>
</dbReference>
<name>A0ABZ0PHJ8_9PROT</name>